<accession>A0A370GUA5</accession>
<dbReference type="EMBL" id="QQAZ01000012">
    <property type="protein sequence ID" value="RDI46134.1"/>
    <property type="molecule type" value="Genomic_DNA"/>
</dbReference>
<dbReference type="OrthoDB" id="4559068at2"/>
<gene>
    <name evidence="1" type="ORF">DFR68_11235</name>
</gene>
<comment type="caution">
    <text evidence="1">The sequence shown here is derived from an EMBL/GenBank/DDBJ whole genome shotgun (WGS) entry which is preliminary data.</text>
</comment>
<dbReference type="Proteomes" id="UP000255355">
    <property type="component" value="Unassembled WGS sequence"/>
</dbReference>
<dbReference type="SUPFAM" id="SSF140453">
    <property type="entry name" value="EsxAB dimer-like"/>
    <property type="match status" value="1"/>
</dbReference>
<dbReference type="AlphaFoldDB" id="A0A370GUA5"/>
<evidence type="ECO:0008006" key="3">
    <source>
        <dbReference type="Google" id="ProtNLM"/>
    </source>
</evidence>
<proteinExistence type="predicted"/>
<protein>
    <recommendedName>
        <fullName evidence="3">WXG100 family type VII secretion target</fullName>
    </recommendedName>
</protein>
<dbReference type="Gene3D" id="1.10.287.1060">
    <property type="entry name" value="ESAT-6-like"/>
    <property type="match status" value="1"/>
</dbReference>
<reference evidence="1 2" key="1">
    <citation type="submission" date="2018-07" db="EMBL/GenBank/DDBJ databases">
        <title>Genomic Encyclopedia of Type Strains, Phase IV (KMG-IV): sequencing the most valuable type-strain genomes for metagenomic binning, comparative biology and taxonomic classification.</title>
        <authorList>
            <person name="Goeker M."/>
        </authorList>
    </citation>
    <scope>NUCLEOTIDE SEQUENCE [LARGE SCALE GENOMIC DNA]</scope>
    <source>
        <strain evidence="1 2">DSM 44952</strain>
    </source>
</reference>
<dbReference type="InterPro" id="IPR036689">
    <property type="entry name" value="ESAT-6-like_sf"/>
</dbReference>
<evidence type="ECO:0000313" key="1">
    <source>
        <dbReference type="EMBL" id="RDI46134.1"/>
    </source>
</evidence>
<organism evidence="1 2">
    <name type="scientific">Nocardia mexicana</name>
    <dbReference type="NCBI Taxonomy" id="279262"/>
    <lineage>
        <taxon>Bacteria</taxon>
        <taxon>Bacillati</taxon>
        <taxon>Actinomycetota</taxon>
        <taxon>Actinomycetes</taxon>
        <taxon>Mycobacteriales</taxon>
        <taxon>Nocardiaceae</taxon>
        <taxon>Nocardia</taxon>
    </lineage>
</organism>
<sequence>MATKVGVTPHQLRKAAGDMGDLRDRVRGILDKLERSVGSKENAWGNDSYGSTFAGGEHGYIASHENLRVQMGNMATTIGSYSTGQYKAADLLEKQDHL</sequence>
<name>A0A370GUA5_9NOCA</name>
<evidence type="ECO:0000313" key="2">
    <source>
        <dbReference type="Proteomes" id="UP000255355"/>
    </source>
</evidence>
<keyword evidence="2" id="KW-1185">Reference proteome</keyword>
<dbReference type="RefSeq" id="WP_068020640.1">
    <property type="nucleotide sequence ID" value="NZ_QQAZ01000012.1"/>
</dbReference>